<dbReference type="GO" id="GO:0005737">
    <property type="term" value="C:cytoplasm"/>
    <property type="evidence" value="ECO:0007669"/>
    <property type="project" value="UniProtKB-SubCell"/>
</dbReference>
<dbReference type="SUPFAM" id="SSF51366">
    <property type="entry name" value="Ribulose-phoshate binding barrel"/>
    <property type="match status" value="1"/>
</dbReference>
<reference evidence="13 14" key="1">
    <citation type="submission" date="2018-08" db="EMBL/GenBank/DDBJ databases">
        <title>A genome reference for cultivated species of the human gut microbiota.</title>
        <authorList>
            <person name="Zou Y."/>
            <person name="Xue W."/>
            <person name="Luo G."/>
        </authorList>
    </citation>
    <scope>NUCLEOTIDE SEQUENCE [LARGE SCALE GENOMIC DNA]</scope>
    <source>
        <strain evidence="13 14">AM40-30BH</strain>
    </source>
</reference>
<proteinExistence type="inferred from homology"/>
<evidence type="ECO:0000256" key="2">
    <source>
        <dbReference type="ARBA" id="ARBA00005091"/>
    </source>
</evidence>
<evidence type="ECO:0000256" key="10">
    <source>
        <dbReference type="ARBA" id="ARBA00047838"/>
    </source>
</evidence>
<keyword evidence="8 11" id="KW-0456">Lyase</keyword>
<dbReference type="InterPro" id="IPR011060">
    <property type="entry name" value="RibuloseP-bd_barrel"/>
</dbReference>
<keyword evidence="5 11" id="KW-0963">Cytoplasm</keyword>
<comment type="subcellular location">
    <subcellularLocation>
        <location evidence="1 11">Cytoplasm</location>
    </subcellularLocation>
</comment>
<keyword evidence="6 11" id="KW-0028">Amino-acid biosynthesis</keyword>
<dbReference type="GO" id="GO:0000107">
    <property type="term" value="F:imidazoleglycerol-phosphate synthase activity"/>
    <property type="evidence" value="ECO:0007669"/>
    <property type="project" value="UniProtKB-UniRule"/>
</dbReference>
<dbReference type="FunFam" id="3.20.20.70:FF:000006">
    <property type="entry name" value="Imidazole glycerol phosphate synthase subunit HisF"/>
    <property type="match status" value="1"/>
</dbReference>
<comment type="function">
    <text evidence="9 11">IGPS catalyzes the conversion of PRFAR and glutamine to IGP, AICAR and glutamate. The HisF subunit catalyzes the cyclization activity that produces IGP and AICAR from PRFAR using the ammonia provided by the HisH subunit.</text>
</comment>
<evidence type="ECO:0000256" key="9">
    <source>
        <dbReference type="ARBA" id="ARBA00025475"/>
    </source>
</evidence>
<comment type="catalytic activity">
    <reaction evidence="10 11">
        <text>5-[(5-phospho-1-deoxy-D-ribulos-1-ylimino)methylamino]-1-(5-phospho-beta-D-ribosyl)imidazole-4-carboxamide + L-glutamine = D-erythro-1-(imidazol-4-yl)glycerol 3-phosphate + 5-amino-1-(5-phospho-beta-D-ribosyl)imidazole-4-carboxamide + L-glutamate + H(+)</text>
        <dbReference type="Rhea" id="RHEA:24793"/>
        <dbReference type="ChEBI" id="CHEBI:15378"/>
        <dbReference type="ChEBI" id="CHEBI:29985"/>
        <dbReference type="ChEBI" id="CHEBI:58278"/>
        <dbReference type="ChEBI" id="CHEBI:58359"/>
        <dbReference type="ChEBI" id="CHEBI:58475"/>
        <dbReference type="ChEBI" id="CHEBI:58525"/>
        <dbReference type="EC" id="4.3.2.10"/>
    </reaction>
</comment>
<dbReference type="UniPathway" id="UPA00031">
    <property type="reaction ID" value="UER00010"/>
</dbReference>
<dbReference type="AlphaFoldDB" id="A0A413VXQ0"/>
<evidence type="ECO:0000256" key="11">
    <source>
        <dbReference type="HAMAP-Rule" id="MF_01013"/>
    </source>
</evidence>
<comment type="caution">
    <text evidence="13">The sequence shown here is derived from an EMBL/GenBank/DDBJ whole genome shotgun (WGS) entry which is preliminary data.</text>
</comment>
<dbReference type="PANTHER" id="PTHR21235">
    <property type="entry name" value="IMIDAZOLE GLYCEROL PHOSPHATE SYNTHASE SUBUNIT HISF/H IGP SYNTHASE SUBUNIT HISF/H"/>
    <property type="match status" value="1"/>
</dbReference>
<dbReference type="EMBL" id="QSGO01000001">
    <property type="protein sequence ID" value="RHB38331.1"/>
    <property type="molecule type" value="Genomic_DNA"/>
</dbReference>
<evidence type="ECO:0000256" key="1">
    <source>
        <dbReference type="ARBA" id="ARBA00004496"/>
    </source>
</evidence>
<organism evidence="13 14">
    <name type="scientific">Bacteroides nordii</name>
    <dbReference type="NCBI Taxonomy" id="291645"/>
    <lineage>
        <taxon>Bacteria</taxon>
        <taxon>Pseudomonadati</taxon>
        <taxon>Bacteroidota</taxon>
        <taxon>Bacteroidia</taxon>
        <taxon>Bacteroidales</taxon>
        <taxon>Bacteroidaceae</taxon>
        <taxon>Bacteroides</taxon>
    </lineage>
</organism>
<dbReference type="GO" id="GO:0016829">
    <property type="term" value="F:lyase activity"/>
    <property type="evidence" value="ECO:0007669"/>
    <property type="project" value="UniProtKB-KW"/>
</dbReference>
<dbReference type="InterPro" id="IPR013785">
    <property type="entry name" value="Aldolase_TIM"/>
</dbReference>
<evidence type="ECO:0000313" key="13">
    <source>
        <dbReference type="EMBL" id="RHB38331.1"/>
    </source>
</evidence>
<evidence type="ECO:0000313" key="14">
    <source>
        <dbReference type="Proteomes" id="UP000284379"/>
    </source>
</evidence>
<dbReference type="Pfam" id="PF00977">
    <property type="entry name" value="His_biosynth"/>
    <property type="match status" value="1"/>
</dbReference>
<dbReference type="RefSeq" id="WP_122200616.1">
    <property type="nucleotide sequence ID" value="NZ_CABJFV010000001.1"/>
</dbReference>
<dbReference type="NCBIfam" id="TIGR00735">
    <property type="entry name" value="hisF"/>
    <property type="match status" value="1"/>
</dbReference>
<comment type="pathway">
    <text evidence="2 11">Amino-acid biosynthesis; L-histidine biosynthesis; L-histidine from 5-phospho-alpha-D-ribose 1-diphosphate: step 5/9.</text>
</comment>
<evidence type="ECO:0000256" key="3">
    <source>
        <dbReference type="ARBA" id="ARBA00009667"/>
    </source>
</evidence>
<gene>
    <name evidence="11" type="primary">hisF</name>
    <name evidence="13" type="ORF">DW888_00465</name>
</gene>
<dbReference type="HAMAP" id="MF_01013">
    <property type="entry name" value="HisF"/>
    <property type="match status" value="1"/>
</dbReference>
<evidence type="ECO:0000256" key="5">
    <source>
        <dbReference type="ARBA" id="ARBA00022490"/>
    </source>
</evidence>
<dbReference type="InterPro" id="IPR004651">
    <property type="entry name" value="HisF"/>
</dbReference>
<feature type="active site" evidence="11">
    <location>
        <position position="130"/>
    </location>
</feature>
<dbReference type="GO" id="GO:0000105">
    <property type="term" value="P:L-histidine biosynthetic process"/>
    <property type="evidence" value="ECO:0007669"/>
    <property type="project" value="UniProtKB-UniRule"/>
</dbReference>
<dbReference type="EC" id="4.3.2.10" evidence="11"/>
<evidence type="ECO:0000256" key="8">
    <source>
        <dbReference type="ARBA" id="ARBA00023239"/>
    </source>
</evidence>
<dbReference type="InterPro" id="IPR006062">
    <property type="entry name" value="His_biosynth"/>
</dbReference>
<evidence type="ECO:0000256" key="4">
    <source>
        <dbReference type="ARBA" id="ARBA00011152"/>
    </source>
</evidence>
<evidence type="ECO:0000256" key="7">
    <source>
        <dbReference type="ARBA" id="ARBA00023102"/>
    </source>
</evidence>
<dbReference type="InterPro" id="IPR050064">
    <property type="entry name" value="IGPS_HisA/HisF"/>
</dbReference>
<keyword evidence="7 11" id="KW-0368">Histidine biosynthesis</keyword>
<name>A0A413VXQ0_9BACE</name>
<comment type="subunit">
    <text evidence="4 11">Heterodimer of HisH and HisF.</text>
</comment>
<accession>A0A413VXQ0</accession>
<feature type="active site" evidence="11">
    <location>
        <position position="11"/>
    </location>
</feature>
<protein>
    <recommendedName>
        <fullName evidence="11">Imidazole glycerol phosphate synthase subunit HisF</fullName>
        <ecNumber evidence="11">4.3.2.10</ecNumber>
    </recommendedName>
    <alternativeName>
        <fullName evidence="11">IGP synthase cyclase subunit</fullName>
    </alternativeName>
    <alternativeName>
        <fullName evidence="11">IGP synthase subunit HisF</fullName>
    </alternativeName>
    <alternativeName>
        <fullName evidence="11">ImGP synthase subunit HisF</fullName>
        <shortName evidence="11">IGPS subunit HisF</shortName>
    </alternativeName>
</protein>
<dbReference type="Proteomes" id="UP000284379">
    <property type="component" value="Unassembled WGS sequence"/>
</dbReference>
<dbReference type="PANTHER" id="PTHR21235:SF2">
    <property type="entry name" value="IMIDAZOLE GLYCEROL PHOSPHATE SYNTHASE HISHF"/>
    <property type="match status" value="1"/>
</dbReference>
<comment type="similarity">
    <text evidence="3 11 12">Belongs to the HisA/HisF family.</text>
</comment>
<sequence length="253" mass="27282">MLAKRIIPCLDIKDGQTVKGTNFVNLRQAGDPVELGRAYSEQGADELTFLDITASHEGRKTFAELVKRIAANINIPFTVGGGINELSDVDRLLNAGADKISINSSAIRNPQLIDDIARHFGSQVCVLAVDAKMTENGWKCYLNGGRIETDKELLTWTKEAQERGAGEILFTSMNHDGVKTGYANEALASLAGQLSIPIIASGGAGTMEHFRDAFTLGKADAALAASVFHFGEIKIPDLKSYLCSQGITVRREN</sequence>
<evidence type="ECO:0000256" key="6">
    <source>
        <dbReference type="ARBA" id="ARBA00022605"/>
    </source>
</evidence>
<dbReference type="Gene3D" id="3.20.20.70">
    <property type="entry name" value="Aldolase class I"/>
    <property type="match status" value="1"/>
</dbReference>
<dbReference type="CDD" id="cd04731">
    <property type="entry name" value="HisF"/>
    <property type="match status" value="1"/>
</dbReference>
<evidence type="ECO:0000256" key="12">
    <source>
        <dbReference type="RuleBase" id="RU003657"/>
    </source>
</evidence>